<evidence type="ECO:0000313" key="3">
    <source>
        <dbReference type="EMBL" id="GIH07471.1"/>
    </source>
</evidence>
<feature type="region of interest" description="Disordered" evidence="1">
    <location>
        <begin position="65"/>
        <end position="97"/>
    </location>
</feature>
<reference evidence="3" key="1">
    <citation type="submission" date="2021-01" db="EMBL/GenBank/DDBJ databases">
        <title>Whole genome shotgun sequence of Rhizocola hellebori NBRC 109834.</title>
        <authorList>
            <person name="Komaki H."/>
            <person name="Tamura T."/>
        </authorList>
    </citation>
    <scope>NUCLEOTIDE SEQUENCE</scope>
    <source>
        <strain evidence="3">NBRC 109834</strain>
    </source>
</reference>
<proteinExistence type="predicted"/>
<keyword evidence="2" id="KW-0472">Membrane</keyword>
<dbReference type="EMBL" id="BONY01000037">
    <property type="protein sequence ID" value="GIH07471.1"/>
    <property type="molecule type" value="Genomic_DNA"/>
</dbReference>
<evidence type="ECO:0000313" key="4">
    <source>
        <dbReference type="Proteomes" id="UP000612899"/>
    </source>
</evidence>
<feature type="transmembrane region" description="Helical" evidence="2">
    <location>
        <begin position="39"/>
        <end position="57"/>
    </location>
</feature>
<evidence type="ECO:0000256" key="1">
    <source>
        <dbReference type="SAM" id="MobiDB-lite"/>
    </source>
</evidence>
<organism evidence="3 4">
    <name type="scientific">Rhizocola hellebori</name>
    <dbReference type="NCBI Taxonomy" id="1392758"/>
    <lineage>
        <taxon>Bacteria</taxon>
        <taxon>Bacillati</taxon>
        <taxon>Actinomycetota</taxon>
        <taxon>Actinomycetes</taxon>
        <taxon>Micromonosporales</taxon>
        <taxon>Micromonosporaceae</taxon>
        <taxon>Rhizocola</taxon>
    </lineage>
</organism>
<dbReference type="Proteomes" id="UP000612899">
    <property type="component" value="Unassembled WGS sequence"/>
</dbReference>
<keyword evidence="2" id="KW-0812">Transmembrane</keyword>
<gene>
    <name evidence="3" type="ORF">Rhe02_55380</name>
</gene>
<comment type="caution">
    <text evidence="3">The sequence shown here is derived from an EMBL/GenBank/DDBJ whole genome shotgun (WGS) entry which is preliminary data.</text>
</comment>
<dbReference type="AlphaFoldDB" id="A0A8J3QBE2"/>
<keyword evidence="2" id="KW-1133">Transmembrane helix</keyword>
<protein>
    <submittedName>
        <fullName evidence="3">Uncharacterized protein</fullName>
    </submittedName>
</protein>
<name>A0A8J3QBE2_9ACTN</name>
<accession>A0A8J3QBE2</accession>
<sequence>MNLNNPKLPAVLLAIALSTAFLGASGLLALKTNQDNAFAFLPVPVAIAGLLLLVWYGRRVAKAQNSRPGQHRAKGRWHELAPRPMPGTNPVPYARYGRRPMSAADKRKQLEAEDRLHAEFFTGRVA</sequence>
<keyword evidence="4" id="KW-1185">Reference proteome</keyword>
<evidence type="ECO:0000256" key="2">
    <source>
        <dbReference type="SAM" id="Phobius"/>
    </source>
</evidence>
<dbReference type="RefSeq" id="WP_203911264.1">
    <property type="nucleotide sequence ID" value="NZ_BONY01000037.1"/>
</dbReference>